<dbReference type="PANTHER" id="PTHR34385">
    <property type="entry name" value="D-ALANYL-D-ALANINE CARBOXYPEPTIDASE"/>
    <property type="match status" value="1"/>
</dbReference>
<dbReference type="RefSeq" id="WP_306892140.1">
    <property type="nucleotide sequence ID" value="NZ_JAUSVR010000035.1"/>
</dbReference>
<name>A0ABU0LXR6_9HYPH</name>
<protein>
    <recommendedName>
        <fullName evidence="1">D-alanyl-D-alanine carboxypeptidase-like core domain-containing protein</fullName>
    </recommendedName>
</protein>
<sequence length="269" mass="29192">MSVQESFHDRAFTVADPYARVRNDHDLLSYATYQQGEPLPAGANVGDFKRIARGTQPVVVEVKVLTTGSQSKTVFARTNAANGAPLGWTSTRNLDGKFINETIGALPPSEGDGRFGPNAAWSGWHFLGQIDLVEIVDNTLEIERIALSSASHYFAMTEAAKAAGVAVALNSGFRSYHEQKFLWEGFSRGLPRFNKAAKPGTSNHQNGIAFNIAVAGGAGSPVYDRLKVHATSFGFLRTVSSEPWLWEYDPAKAATARQRGTFKEPDVSN</sequence>
<organism evidence="2 3">
    <name type="scientific">Ancylobacter amanitiformis</name>
    <dbReference type="NCBI Taxonomy" id="217069"/>
    <lineage>
        <taxon>Bacteria</taxon>
        <taxon>Pseudomonadati</taxon>
        <taxon>Pseudomonadota</taxon>
        <taxon>Alphaproteobacteria</taxon>
        <taxon>Hyphomicrobiales</taxon>
        <taxon>Xanthobacteraceae</taxon>
        <taxon>Ancylobacter</taxon>
    </lineage>
</organism>
<dbReference type="SUPFAM" id="SSF55166">
    <property type="entry name" value="Hedgehog/DD-peptidase"/>
    <property type="match status" value="1"/>
</dbReference>
<dbReference type="Pfam" id="PF02557">
    <property type="entry name" value="VanY"/>
    <property type="match status" value="1"/>
</dbReference>
<proteinExistence type="predicted"/>
<dbReference type="CDD" id="cd14814">
    <property type="entry name" value="Peptidase_M15"/>
    <property type="match status" value="1"/>
</dbReference>
<comment type="caution">
    <text evidence="2">The sequence shown here is derived from an EMBL/GenBank/DDBJ whole genome shotgun (WGS) entry which is preliminary data.</text>
</comment>
<evidence type="ECO:0000313" key="3">
    <source>
        <dbReference type="Proteomes" id="UP001235094"/>
    </source>
</evidence>
<dbReference type="PANTHER" id="PTHR34385:SF1">
    <property type="entry name" value="PEPTIDOGLYCAN L-ALANYL-D-GLUTAMATE ENDOPEPTIDASE CWLK"/>
    <property type="match status" value="1"/>
</dbReference>
<reference evidence="2 3" key="1">
    <citation type="submission" date="2023-07" db="EMBL/GenBank/DDBJ databases">
        <title>Genomic Encyclopedia of Type Strains, Phase IV (KMG-IV): sequencing the most valuable type-strain genomes for metagenomic binning, comparative biology and taxonomic classification.</title>
        <authorList>
            <person name="Goeker M."/>
        </authorList>
    </citation>
    <scope>NUCLEOTIDE SEQUENCE [LARGE SCALE GENOMIC DNA]</scope>
    <source>
        <strain evidence="2 3">DSM 15561</strain>
    </source>
</reference>
<dbReference type="InterPro" id="IPR009045">
    <property type="entry name" value="Zn_M74/Hedgehog-like"/>
</dbReference>
<dbReference type="Proteomes" id="UP001235094">
    <property type="component" value="Unassembled WGS sequence"/>
</dbReference>
<evidence type="ECO:0000313" key="2">
    <source>
        <dbReference type="EMBL" id="MDQ0513521.1"/>
    </source>
</evidence>
<accession>A0ABU0LXR6</accession>
<dbReference type="InterPro" id="IPR052179">
    <property type="entry name" value="DD-CPase-like"/>
</dbReference>
<evidence type="ECO:0000259" key="1">
    <source>
        <dbReference type="Pfam" id="PF02557"/>
    </source>
</evidence>
<dbReference type="InterPro" id="IPR003709">
    <property type="entry name" value="VanY-like_core_dom"/>
</dbReference>
<feature type="domain" description="D-alanyl-D-alanine carboxypeptidase-like core" evidence="1">
    <location>
        <begin position="150"/>
        <end position="248"/>
    </location>
</feature>
<dbReference type="EMBL" id="JAUSVR010000035">
    <property type="protein sequence ID" value="MDQ0513521.1"/>
    <property type="molecule type" value="Genomic_DNA"/>
</dbReference>
<keyword evidence="3" id="KW-1185">Reference proteome</keyword>
<gene>
    <name evidence="2" type="ORF">QOZ99_004444</name>
</gene>
<dbReference type="Gene3D" id="3.30.1380.10">
    <property type="match status" value="1"/>
</dbReference>